<accession>A0ABM6PJH0</accession>
<gene>
    <name evidence="2" type="ORF">PhaeoP36_03708</name>
</gene>
<proteinExistence type="predicted"/>
<evidence type="ECO:0000313" key="2">
    <source>
        <dbReference type="EMBL" id="ATG37785.1"/>
    </source>
</evidence>
<protein>
    <recommendedName>
        <fullName evidence="4">Transposase</fullName>
    </recommendedName>
</protein>
<dbReference type="EMBL" id="CP010645">
    <property type="protein sequence ID" value="ATG37785.1"/>
    <property type="molecule type" value="Genomic_DNA"/>
</dbReference>
<reference evidence="2 3" key="2">
    <citation type="journal article" date="2017" name="Genome Biol. Evol.">
        <title>Trajectories and Drivers of Genome Evolution in Surface-Associated Marine Phaeobacter.</title>
        <authorList>
            <person name="Freese H.M."/>
            <person name="Sikorski J."/>
            <person name="Bunk B."/>
            <person name="Scheuner C."/>
            <person name="Meier-Kolthoff J.P."/>
            <person name="Sproer C."/>
            <person name="Gram L."/>
            <person name="Overmann J."/>
        </authorList>
    </citation>
    <scope>NUCLEOTIDE SEQUENCE [LARGE SCALE GENOMIC DNA]</scope>
    <source>
        <strain evidence="2 3">P36</strain>
    </source>
</reference>
<evidence type="ECO:0000256" key="1">
    <source>
        <dbReference type="SAM" id="MobiDB-lite"/>
    </source>
</evidence>
<evidence type="ECO:0000313" key="3">
    <source>
        <dbReference type="Proteomes" id="UP000218891"/>
    </source>
</evidence>
<evidence type="ECO:0008006" key="4">
    <source>
        <dbReference type="Google" id="ProtNLM"/>
    </source>
</evidence>
<keyword evidence="2" id="KW-0614">Plasmid</keyword>
<name>A0ABM6PJH0_9RHOB</name>
<reference evidence="2 3" key="3">
    <citation type="journal article" date="2017" name="Int. J. Syst. Evol. Microbiol.">
        <title>Adaptation of Surface-Associated Bacteria to the Open Ocean: A Genomically Distinct Subpopulation of Phaeobacter gallaeciensis Colonizes Pacific Mesozooplankton.</title>
        <authorList>
            <person name="Freese H.M."/>
            <person name="Methner A."/>
            <person name="Overmann J."/>
        </authorList>
    </citation>
    <scope>NUCLEOTIDE SEQUENCE [LARGE SCALE GENOMIC DNA]</scope>
    <source>
        <strain evidence="2 3">P36</strain>
    </source>
</reference>
<dbReference type="Proteomes" id="UP000218891">
    <property type="component" value="Plasmid pP36_b"/>
</dbReference>
<reference evidence="2 3" key="4">
    <citation type="journal article" date="2018" name="Environ. Microbiol. Rep.">
        <title>Phylogenetic distribution of roseobacticides in the Roseobacter group and their effect on microalgae.</title>
        <authorList>
            <person name="Sonnenschein E.C."/>
            <person name="Phippen C.B."/>
            <person name="Bentzon-Tilia M."/>
            <person name="Rasmussen S.A."/>
            <person name="Nielsen K.F."/>
            <person name="Gram L."/>
        </authorList>
    </citation>
    <scope>NUCLEOTIDE SEQUENCE [LARGE SCALE GENOMIC DNA]</scope>
    <source>
        <strain evidence="2 3">P36</strain>
    </source>
</reference>
<keyword evidence="3" id="KW-1185">Reference proteome</keyword>
<feature type="region of interest" description="Disordered" evidence="1">
    <location>
        <begin position="14"/>
        <end position="35"/>
    </location>
</feature>
<organism evidence="2 3">
    <name type="scientific">Phaeobacter piscinae</name>
    <dbReference type="NCBI Taxonomy" id="1580596"/>
    <lineage>
        <taxon>Bacteria</taxon>
        <taxon>Pseudomonadati</taxon>
        <taxon>Pseudomonadota</taxon>
        <taxon>Alphaproteobacteria</taxon>
        <taxon>Rhodobacterales</taxon>
        <taxon>Roseobacteraceae</taxon>
        <taxon>Phaeobacter</taxon>
    </lineage>
</organism>
<sequence length="61" mass="6767">MALMGLLEVPQKISGDPRSLRRSHLVRGQGRGSTGVRPLTPALAFSLYLVRPTDLIRKVKR</sequence>
<reference evidence="2 3" key="1">
    <citation type="journal article" date="2017" name="Front. Microbiol.">
        <title>Phaeobacter piscinae sp. nov., a species of the Roseobacter group and potential aquaculture probiont.</title>
        <authorList>
            <person name="Sonnenschein E.C."/>
            <person name="Phippen C.B.W."/>
            <person name="Nielsen K.F."/>
            <person name="Mateiu R.V."/>
            <person name="Melchiorsen J."/>
            <person name="Gram L."/>
            <person name="Overmann J."/>
            <person name="Freese H.M."/>
        </authorList>
    </citation>
    <scope>NUCLEOTIDE SEQUENCE [LARGE SCALE GENOMIC DNA]</scope>
    <source>
        <strain evidence="2 3">P36</strain>
    </source>
</reference>
<geneLocation type="plasmid" evidence="2 3">
    <name>pP36_b</name>
</geneLocation>